<accession>A0A6L2JG86</accession>
<protein>
    <submittedName>
        <fullName evidence="2">Uncharacterized protein</fullName>
    </submittedName>
</protein>
<dbReference type="EMBL" id="BKCJ010000709">
    <property type="protein sequence ID" value="GEU35597.1"/>
    <property type="molecule type" value="Genomic_DNA"/>
</dbReference>
<proteinExistence type="predicted"/>
<feature type="compositionally biased region" description="Basic and acidic residues" evidence="1">
    <location>
        <begin position="407"/>
        <end position="416"/>
    </location>
</feature>
<organism evidence="2">
    <name type="scientific">Tanacetum cinerariifolium</name>
    <name type="common">Dalmatian daisy</name>
    <name type="synonym">Chrysanthemum cinerariifolium</name>
    <dbReference type="NCBI Taxonomy" id="118510"/>
    <lineage>
        <taxon>Eukaryota</taxon>
        <taxon>Viridiplantae</taxon>
        <taxon>Streptophyta</taxon>
        <taxon>Embryophyta</taxon>
        <taxon>Tracheophyta</taxon>
        <taxon>Spermatophyta</taxon>
        <taxon>Magnoliopsida</taxon>
        <taxon>eudicotyledons</taxon>
        <taxon>Gunneridae</taxon>
        <taxon>Pentapetalae</taxon>
        <taxon>asterids</taxon>
        <taxon>campanulids</taxon>
        <taxon>Asterales</taxon>
        <taxon>Asteraceae</taxon>
        <taxon>Asteroideae</taxon>
        <taxon>Anthemideae</taxon>
        <taxon>Anthemidinae</taxon>
        <taxon>Tanacetum</taxon>
    </lineage>
</organism>
<reference evidence="2" key="1">
    <citation type="journal article" date="2019" name="Sci. Rep.">
        <title>Draft genome of Tanacetum cinerariifolium, the natural source of mosquito coil.</title>
        <authorList>
            <person name="Yamashiro T."/>
            <person name="Shiraishi A."/>
            <person name="Satake H."/>
            <person name="Nakayama K."/>
        </authorList>
    </citation>
    <scope>NUCLEOTIDE SEQUENCE</scope>
</reference>
<feature type="region of interest" description="Disordered" evidence="1">
    <location>
        <begin position="358"/>
        <end position="427"/>
    </location>
</feature>
<feature type="compositionally biased region" description="Basic and acidic residues" evidence="1">
    <location>
        <begin position="81"/>
        <end position="96"/>
    </location>
</feature>
<sequence length="585" mass="64665">MKSLVAKHERRVAAKQTGQGELVVPEPSAPKAAKVTKLKATKKFGQTVPKAAKPIIHKEAIPSKPTSSQPPKPKPASTKPSKADPKKKQKLVKETPNEPSPAKRSKGGLVGKRRKPTNLLRITMTNSETESDEVVTPVNKEKDASYRELTEINTRVQDEGQVGSNLGKQDEGQARSNPGNAVEFQPQPSHVVHVGPNLEPMDLEKNLKLPTEDQEEELEKTNAELEVQSMVTVPIQQDTSSVPPMTTPQQPPQPRQSATDLILLHRIGELEQHMANLIQDNLDLAERLNKHGSRLYNLENLNIPQKVNKAVDEIFTDAVDWALQASLHHKNLYEALEKSMDRDHSDQLQADLAEVLKKHRKRSNSPRTPSGSPPPPPPPPPHSLGASRALGSSQLPPPLPSSSFKPADFDKSKQQKNDSGTLDSIKLPVATHQSSAWTISDTRDKPLGSYASALATTYQATENSLLEKTGDMQTFMNWYCQKIDLANPEGDQVSIDISIPLPLSGLPGHVTIQTQFFFNKHLDYLRYGSKGSGPALLISKMNDARYPDFGLELLIPEQMWINDTRNLVIRHQVENLQLGIESDQK</sequence>
<name>A0A6L2JG86_TANCI</name>
<feature type="compositionally biased region" description="Pro residues" evidence="1">
    <location>
        <begin position="371"/>
        <end position="382"/>
    </location>
</feature>
<feature type="region of interest" description="Disordered" evidence="1">
    <location>
        <begin position="1"/>
        <end position="186"/>
    </location>
</feature>
<gene>
    <name evidence="2" type="ORF">Tci_007575</name>
</gene>
<feature type="compositionally biased region" description="Basic and acidic residues" evidence="1">
    <location>
        <begin position="139"/>
        <end position="150"/>
    </location>
</feature>
<evidence type="ECO:0000256" key="1">
    <source>
        <dbReference type="SAM" id="MobiDB-lite"/>
    </source>
</evidence>
<dbReference type="AlphaFoldDB" id="A0A6L2JG86"/>
<feature type="compositionally biased region" description="Basic residues" evidence="1">
    <location>
        <begin position="103"/>
        <end position="116"/>
    </location>
</feature>
<comment type="caution">
    <text evidence="2">The sequence shown here is derived from an EMBL/GenBank/DDBJ whole genome shotgun (WGS) entry which is preliminary data.</text>
</comment>
<evidence type="ECO:0000313" key="2">
    <source>
        <dbReference type="EMBL" id="GEU35597.1"/>
    </source>
</evidence>